<keyword evidence="2" id="KW-1185">Reference proteome</keyword>
<organism evidence="1 2">
    <name type="scientific">Portunus trituberculatus</name>
    <name type="common">Swimming crab</name>
    <name type="synonym">Neptunus trituberculatus</name>
    <dbReference type="NCBI Taxonomy" id="210409"/>
    <lineage>
        <taxon>Eukaryota</taxon>
        <taxon>Metazoa</taxon>
        <taxon>Ecdysozoa</taxon>
        <taxon>Arthropoda</taxon>
        <taxon>Crustacea</taxon>
        <taxon>Multicrustacea</taxon>
        <taxon>Malacostraca</taxon>
        <taxon>Eumalacostraca</taxon>
        <taxon>Eucarida</taxon>
        <taxon>Decapoda</taxon>
        <taxon>Pleocyemata</taxon>
        <taxon>Brachyura</taxon>
        <taxon>Eubrachyura</taxon>
        <taxon>Portunoidea</taxon>
        <taxon>Portunidae</taxon>
        <taxon>Portuninae</taxon>
        <taxon>Portunus</taxon>
    </lineage>
</organism>
<name>A0A5B7HPH6_PORTR</name>
<evidence type="ECO:0000313" key="1">
    <source>
        <dbReference type="EMBL" id="MPC74841.1"/>
    </source>
</evidence>
<proteinExistence type="predicted"/>
<dbReference type="Proteomes" id="UP000324222">
    <property type="component" value="Unassembled WGS sequence"/>
</dbReference>
<dbReference type="EMBL" id="VSRR010039814">
    <property type="protein sequence ID" value="MPC74841.1"/>
    <property type="molecule type" value="Genomic_DNA"/>
</dbReference>
<comment type="caution">
    <text evidence="1">The sequence shown here is derived from an EMBL/GenBank/DDBJ whole genome shotgun (WGS) entry which is preliminary data.</text>
</comment>
<accession>A0A5B7HPH6</accession>
<evidence type="ECO:0000313" key="2">
    <source>
        <dbReference type="Proteomes" id="UP000324222"/>
    </source>
</evidence>
<dbReference type="AlphaFoldDB" id="A0A5B7HPH6"/>
<protein>
    <submittedName>
        <fullName evidence="1">Uncharacterized protein</fullName>
    </submittedName>
</protein>
<gene>
    <name evidence="1" type="ORF">E2C01_069218</name>
</gene>
<sequence>MFASSPHLPVVLLSRLCFPPCPVIIYTFSPHQDVARARFSTRVSAVMRCREISNCGWEISSA</sequence>
<reference evidence="1 2" key="1">
    <citation type="submission" date="2019-05" db="EMBL/GenBank/DDBJ databases">
        <title>Another draft genome of Portunus trituberculatus and its Hox gene families provides insights of decapod evolution.</title>
        <authorList>
            <person name="Jeong J.-H."/>
            <person name="Song I."/>
            <person name="Kim S."/>
            <person name="Choi T."/>
            <person name="Kim D."/>
            <person name="Ryu S."/>
            <person name="Kim W."/>
        </authorList>
    </citation>
    <scope>NUCLEOTIDE SEQUENCE [LARGE SCALE GENOMIC DNA]</scope>
    <source>
        <tissue evidence="1">Muscle</tissue>
    </source>
</reference>